<keyword evidence="5 8" id="KW-0812">Transmembrane</keyword>
<evidence type="ECO:0000256" key="1">
    <source>
        <dbReference type="ARBA" id="ARBA00004651"/>
    </source>
</evidence>
<proteinExistence type="inferred from homology"/>
<dbReference type="InterPro" id="IPR000522">
    <property type="entry name" value="ABC_transptr_permease_BtuC"/>
</dbReference>
<reference evidence="10" key="1">
    <citation type="submission" date="2016-02" db="EMBL/GenBank/DDBJ databases">
        <authorList>
            <person name="Kaur G."/>
            <person name="Nair G.R."/>
            <person name="Mayilraj S."/>
        </authorList>
    </citation>
    <scope>NUCLEOTIDE SEQUENCE [LARGE SCALE GENOMIC DNA]</scope>
    <source>
        <strain evidence="10">GA-15</strain>
    </source>
</reference>
<keyword evidence="6 8" id="KW-1133">Transmembrane helix</keyword>
<feature type="transmembrane region" description="Helical" evidence="8">
    <location>
        <begin position="78"/>
        <end position="99"/>
    </location>
</feature>
<dbReference type="RefSeq" id="WP_066838515.1">
    <property type="nucleotide sequence ID" value="NZ_CAJUDP010000022.1"/>
</dbReference>
<dbReference type="CDD" id="cd06550">
    <property type="entry name" value="TM_ABC_iron-siderophores_like"/>
    <property type="match status" value="1"/>
</dbReference>
<dbReference type="EMBL" id="LSTQ01000008">
    <property type="protein sequence ID" value="OAH30351.1"/>
    <property type="molecule type" value="Genomic_DNA"/>
</dbReference>
<keyword evidence="3" id="KW-0813">Transport</keyword>
<feature type="transmembrane region" description="Helical" evidence="8">
    <location>
        <begin position="327"/>
        <end position="345"/>
    </location>
</feature>
<evidence type="ECO:0000256" key="5">
    <source>
        <dbReference type="ARBA" id="ARBA00022692"/>
    </source>
</evidence>
<keyword evidence="10" id="KW-1185">Reference proteome</keyword>
<dbReference type="Pfam" id="PF01032">
    <property type="entry name" value="FecCD"/>
    <property type="match status" value="1"/>
</dbReference>
<dbReference type="GO" id="GO:0022857">
    <property type="term" value="F:transmembrane transporter activity"/>
    <property type="evidence" value="ECO:0007669"/>
    <property type="project" value="InterPro"/>
</dbReference>
<feature type="transmembrane region" description="Helical" evidence="8">
    <location>
        <begin position="106"/>
        <end position="128"/>
    </location>
</feature>
<keyword evidence="4" id="KW-1003">Cell membrane</keyword>
<dbReference type="GO" id="GO:0033214">
    <property type="term" value="P:siderophore-iron import into cell"/>
    <property type="evidence" value="ECO:0007669"/>
    <property type="project" value="TreeGrafter"/>
</dbReference>
<evidence type="ECO:0000256" key="8">
    <source>
        <dbReference type="SAM" id="Phobius"/>
    </source>
</evidence>
<evidence type="ECO:0000256" key="2">
    <source>
        <dbReference type="ARBA" id="ARBA00007935"/>
    </source>
</evidence>
<evidence type="ECO:0000313" key="9">
    <source>
        <dbReference type="EMBL" id="OAH30351.1"/>
    </source>
</evidence>
<dbReference type="InterPro" id="IPR037294">
    <property type="entry name" value="ABC_BtuC-like"/>
</dbReference>
<dbReference type="SUPFAM" id="SSF81345">
    <property type="entry name" value="ABC transporter involved in vitamin B12 uptake, BtuC"/>
    <property type="match status" value="1"/>
</dbReference>
<dbReference type="OrthoDB" id="9782305at2"/>
<organism evidence="9 10">
    <name type="scientific">Corynebacterium stationis</name>
    <dbReference type="NCBI Taxonomy" id="1705"/>
    <lineage>
        <taxon>Bacteria</taxon>
        <taxon>Bacillati</taxon>
        <taxon>Actinomycetota</taxon>
        <taxon>Actinomycetes</taxon>
        <taxon>Mycobacteriales</taxon>
        <taxon>Corynebacteriaceae</taxon>
        <taxon>Corynebacterium</taxon>
    </lineage>
</organism>
<dbReference type="STRING" id="1705.CA21670_11410"/>
<accession>A0A177IQ30</accession>
<comment type="caution">
    <text evidence="9">The sequence shown here is derived from an EMBL/GenBank/DDBJ whole genome shotgun (WGS) entry which is preliminary data.</text>
</comment>
<dbReference type="PANTHER" id="PTHR30472:SF67">
    <property type="entry name" value="PERMEASE OF ABC TRANSPORTER-RELATED"/>
    <property type="match status" value="1"/>
</dbReference>
<feature type="transmembrane region" description="Helical" evidence="8">
    <location>
        <begin position="255"/>
        <end position="288"/>
    </location>
</feature>
<dbReference type="PANTHER" id="PTHR30472">
    <property type="entry name" value="FERRIC ENTEROBACTIN TRANSPORT SYSTEM PERMEASE PROTEIN"/>
    <property type="match status" value="1"/>
</dbReference>
<dbReference type="GO" id="GO:0005886">
    <property type="term" value="C:plasma membrane"/>
    <property type="evidence" value="ECO:0007669"/>
    <property type="project" value="UniProtKB-SubCell"/>
</dbReference>
<dbReference type="Gene3D" id="1.10.3470.10">
    <property type="entry name" value="ABC transporter involved in vitamin B12 uptake, BtuC"/>
    <property type="match status" value="1"/>
</dbReference>
<dbReference type="AlphaFoldDB" id="A0A177IQ30"/>
<evidence type="ECO:0000256" key="7">
    <source>
        <dbReference type="ARBA" id="ARBA00023136"/>
    </source>
</evidence>
<name>A0A177IQ30_9CORY</name>
<evidence type="ECO:0000256" key="6">
    <source>
        <dbReference type="ARBA" id="ARBA00022989"/>
    </source>
</evidence>
<protein>
    <submittedName>
        <fullName evidence="9">ABC transporter permease</fullName>
    </submittedName>
</protein>
<gene>
    <name evidence="9" type="ORF">AYJ05_06280</name>
</gene>
<evidence type="ECO:0000256" key="4">
    <source>
        <dbReference type="ARBA" id="ARBA00022475"/>
    </source>
</evidence>
<dbReference type="FunFam" id="1.10.3470.10:FF:000001">
    <property type="entry name" value="Vitamin B12 ABC transporter permease BtuC"/>
    <property type="match status" value="1"/>
</dbReference>
<feature type="transmembrane region" description="Helical" evidence="8">
    <location>
        <begin position="166"/>
        <end position="187"/>
    </location>
</feature>
<comment type="similarity">
    <text evidence="2">Belongs to the binding-protein-dependent transport system permease family. FecCD subfamily.</text>
</comment>
<keyword evidence="7 8" id="KW-0472">Membrane</keyword>
<sequence length="352" mass="35927">MSTDILGFRAQRRRALAWSGIIFCALIAVLALGVIVGPTPLNIADLGAIASHHLFGSALPVELQTADAIVWDIRLPRLLLGVAVGAGLAVAGAVLQAVVRNMLADPFTLGINSGASTGAALAILFGAGAVFGDFALQGSAFIGAAAAAALMFFVARAAGQLTSVRLLMAGVAVGYALSALTSFLIFASDSAEGSRSVMFWLLGSLALGQWDLTLPATLAVVVIITAALWFLGPRIDALTVGDDAALTLGINPNRMRAVLVVLVCILVGAVVAMAGSIGFVGLVVPHAARRLVGGTHRHMLPIAALLGSALLVLADIGSRTLLAPQEVPIGILTALVGAPFLLVLIRRMNAKS</sequence>
<feature type="transmembrane region" description="Helical" evidence="8">
    <location>
        <begin position="15"/>
        <end position="36"/>
    </location>
</feature>
<comment type="subcellular location">
    <subcellularLocation>
        <location evidence="1">Cell membrane</location>
        <topology evidence="1">Multi-pass membrane protein</topology>
    </subcellularLocation>
</comment>
<feature type="transmembrane region" description="Helical" evidence="8">
    <location>
        <begin position="134"/>
        <end position="154"/>
    </location>
</feature>
<evidence type="ECO:0000313" key="10">
    <source>
        <dbReference type="Proteomes" id="UP000076947"/>
    </source>
</evidence>
<evidence type="ECO:0000256" key="3">
    <source>
        <dbReference type="ARBA" id="ARBA00022448"/>
    </source>
</evidence>
<dbReference type="Proteomes" id="UP000076947">
    <property type="component" value="Unassembled WGS sequence"/>
</dbReference>
<feature type="transmembrane region" description="Helical" evidence="8">
    <location>
        <begin position="217"/>
        <end position="235"/>
    </location>
</feature>